<organism evidence="1 2">
    <name type="scientific">Aeromonas veronii</name>
    <dbReference type="NCBI Taxonomy" id="654"/>
    <lineage>
        <taxon>Bacteria</taxon>
        <taxon>Pseudomonadati</taxon>
        <taxon>Pseudomonadota</taxon>
        <taxon>Gammaproteobacteria</taxon>
        <taxon>Aeromonadales</taxon>
        <taxon>Aeromonadaceae</taxon>
        <taxon>Aeromonas</taxon>
    </lineage>
</organism>
<comment type="caution">
    <text evidence="1">The sequence shown here is derived from an EMBL/GenBank/DDBJ whole genome shotgun (WGS) entry which is preliminary data.</text>
</comment>
<accession>A0A4V3Z000</accession>
<dbReference type="Proteomes" id="UP000309618">
    <property type="component" value="Unassembled WGS sequence"/>
</dbReference>
<dbReference type="AlphaFoldDB" id="A0A4V3Z000"/>
<evidence type="ECO:0000313" key="2">
    <source>
        <dbReference type="Proteomes" id="UP000309618"/>
    </source>
</evidence>
<evidence type="ECO:0000313" key="1">
    <source>
        <dbReference type="EMBL" id="THJ45032.1"/>
    </source>
</evidence>
<reference evidence="1 2" key="1">
    <citation type="submission" date="2019-04" db="EMBL/GenBank/DDBJ databases">
        <title>Comparative genomics of Aeromonas veronii strains pathogenic to fish.</title>
        <authorList>
            <person name="Cascarano M.C."/>
            <person name="Smyrli M."/>
            <person name="Katharios P."/>
        </authorList>
    </citation>
    <scope>NUCLEOTIDE SEQUENCE [LARGE SCALE GENOMIC DNA]</scope>
    <source>
        <strain evidence="1 2">XU1</strain>
    </source>
</reference>
<gene>
    <name evidence="1" type="ORF">E8Q35_12665</name>
</gene>
<protein>
    <submittedName>
        <fullName evidence="1">Uncharacterized protein</fullName>
    </submittedName>
</protein>
<proteinExistence type="predicted"/>
<name>A0A4V3Z000_AERVE</name>
<sequence>MMTTKTKLKEGDIKFFKKSGNKVRLLTPDGNGWVVERVSGASAGKQMWCPSRSLVDSLD</sequence>
<dbReference type="RefSeq" id="WP_136501855.1">
    <property type="nucleotide sequence ID" value="NZ_SSUX01000008.1"/>
</dbReference>
<dbReference type="EMBL" id="SSUX01000008">
    <property type="protein sequence ID" value="THJ45032.1"/>
    <property type="molecule type" value="Genomic_DNA"/>
</dbReference>